<dbReference type="AlphaFoldDB" id="A0A5B7HJP3"/>
<sequence>MGPTLWWPPRQPPHTLSCPAPSSQQPRRLRQREAKRCHAWWM</sequence>
<feature type="region of interest" description="Disordered" evidence="1">
    <location>
        <begin position="1"/>
        <end position="31"/>
    </location>
</feature>
<evidence type="ECO:0000313" key="2">
    <source>
        <dbReference type="EMBL" id="MPC72680.1"/>
    </source>
</evidence>
<proteinExistence type="predicted"/>
<comment type="caution">
    <text evidence="2">The sequence shown here is derived from an EMBL/GenBank/DDBJ whole genome shotgun (WGS) entry which is preliminary data.</text>
</comment>
<gene>
    <name evidence="2" type="ORF">E2C01_066992</name>
</gene>
<reference evidence="2 3" key="1">
    <citation type="submission" date="2019-05" db="EMBL/GenBank/DDBJ databases">
        <title>Another draft genome of Portunus trituberculatus and its Hox gene families provides insights of decapod evolution.</title>
        <authorList>
            <person name="Jeong J.-H."/>
            <person name="Song I."/>
            <person name="Kim S."/>
            <person name="Choi T."/>
            <person name="Kim D."/>
            <person name="Ryu S."/>
            <person name="Kim W."/>
        </authorList>
    </citation>
    <scope>NUCLEOTIDE SEQUENCE [LARGE SCALE GENOMIC DNA]</scope>
    <source>
        <tissue evidence="2">Muscle</tissue>
    </source>
</reference>
<keyword evidence="3" id="KW-1185">Reference proteome</keyword>
<evidence type="ECO:0000256" key="1">
    <source>
        <dbReference type="SAM" id="MobiDB-lite"/>
    </source>
</evidence>
<protein>
    <submittedName>
        <fullName evidence="2">Uncharacterized protein</fullName>
    </submittedName>
</protein>
<accession>A0A5B7HJP3</accession>
<dbReference type="EMBL" id="VSRR010035187">
    <property type="protein sequence ID" value="MPC72680.1"/>
    <property type="molecule type" value="Genomic_DNA"/>
</dbReference>
<organism evidence="2 3">
    <name type="scientific">Portunus trituberculatus</name>
    <name type="common">Swimming crab</name>
    <name type="synonym">Neptunus trituberculatus</name>
    <dbReference type="NCBI Taxonomy" id="210409"/>
    <lineage>
        <taxon>Eukaryota</taxon>
        <taxon>Metazoa</taxon>
        <taxon>Ecdysozoa</taxon>
        <taxon>Arthropoda</taxon>
        <taxon>Crustacea</taxon>
        <taxon>Multicrustacea</taxon>
        <taxon>Malacostraca</taxon>
        <taxon>Eumalacostraca</taxon>
        <taxon>Eucarida</taxon>
        <taxon>Decapoda</taxon>
        <taxon>Pleocyemata</taxon>
        <taxon>Brachyura</taxon>
        <taxon>Eubrachyura</taxon>
        <taxon>Portunoidea</taxon>
        <taxon>Portunidae</taxon>
        <taxon>Portuninae</taxon>
        <taxon>Portunus</taxon>
    </lineage>
</organism>
<evidence type="ECO:0000313" key="3">
    <source>
        <dbReference type="Proteomes" id="UP000324222"/>
    </source>
</evidence>
<dbReference type="Proteomes" id="UP000324222">
    <property type="component" value="Unassembled WGS sequence"/>
</dbReference>
<name>A0A5B7HJP3_PORTR</name>